<gene>
    <name evidence="14" type="ORF">APICC_04976</name>
</gene>
<organism evidence="14 15">
    <name type="scientific">Apis cerana cerana</name>
    <name type="common">Oriental honeybee</name>
    <dbReference type="NCBI Taxonomy" id="94128"/>
    <lineage>
        <taxon>Eukaryota</taxon>
        <taxon>Metazoa</taxon>
        <taxon>Ecdysozoa</taxon>
        <taxon>Arthropoda</taxon>
        <taxon>Hexapoda</taxon>
        <taxon>Insecta</taxon>
        <taxon>Pterygota</taxon>
        <taxon>Neoptera</taxon>
        <taxon>Endopterygota</taxon>
        <taxon>Hymenoptera</taxon>
        <taxon>Apocrita</taxon>
        <taxon>Aculeata</taxon>
        <taxon>Apoidea</taxon>
        <taxon>Anthophila</taxon>
        <taxon>Apidae</taxon>
        <taxon>Apis</taxon>
    </lineage>
</organism>
<dbReference type="Pfam" id="PF00063">
    <property type="entry name" value="Myosin_head"/>
    <property type="match status" value="1"/>
</dbReference>
<dbReference type="EMBL" id="KZ288430">
    <property type="protein sequence ID" value="PBC25841.1"/>
    <property type="molecule type" value="Genomic_DNA"/>
</dbReference>
<reference evidence="14 15" key="1">
    <citation type="submission" date="2014-07" db="EMBL/GenBank/DDBJ databases">
        <title>Genomic and transcriptomic analysis on Apis cerana provide comprehensive insights into honey bee biology.</title>
        <authorList>
            <person name="Diao Q."/>
            <person name="Sun L."/>
            <person name="Zheng H."/>
            <person name="Zheng H."/>
            <person name="Xu S."/>
            <person name="Wang S."/>
            <person name="Zeng Z."/>
            <person name="Hu F."/>
            <person name="Su S."/>
            <person name="Wu J."/>
        </authorList>
    </citation>
    <scope>NUCLEOTIDE SEQUENCE [LARGE SCALE GENOMIC DNA]</scope>
    <source>
        <tissue evidence="14">Pupae without intestine</tissue>
    </source>
</reference>
<dbReference type="Gene3D" id="2.30.29.30">
    <property type="entry name" value="Pleckstrin-homology domain (PH domain)/Phosphotyrosine-binding domain (PTB)"/>
    <property type="match status" value="1"/>
</dbReference>
<dbReference type="InterPro" id="IPR018980">
    <property type="entry name" value="FERM_PH-like_C"/>
</dbReference>
<dbReference type="PANTHER" id="PTHR13140">
    <property type="entry name" value="MYOSIN"/>
    <property type="match status" value="1"/>
</dbReference>
<dbReference type="GO" id="GO:0005902">
    <property type="term" value="C:microvillus"/>
    <property type="evidence" value="ECO:0007669"/>
    <property type="project" value="TreeGrafter"/>
</dbReference>
<dbReference type="GO" id="GO:0000146">
    <property type="term" value="F:microfilament motor activity"/>
    <property type="evidence" value="ECO:0007669"/>
    <property type="project" value="TreeGrafter"/>
</dbReference>
<evidence type="ECO:0000256" key="9">
    <source>
        <dbReference type="PROSITE-ProRule" id="PRU00782"/>
    </source>
</evidence>
<dbReference type="SMART" id="SM00295">
    <property type="entry name" value="B41"/>
    <property type="match status" value="1"/>
</dbReference>
<dbReference type="InterPro" id="IPR027417">
    <property type="entry name" value="P-loop_NTPase"/>
</dbReference>
<dbReference type="GO" id="GO:0007015">
    <property type="term" value="P:actin filament organization"/>
    <property type="evidence" value="ECO:0007669"/>
    <property type="project" value="TreeGrafter"/>
</dbReference>
<comment type="caution">
    <text evidence="9">Lacks conserved residue(s) required for the propagation of feature annotation.</text>
</comment>
<name>A0A2A3E434_APICC</name>
<dbReference type="GO" id="GO:0005938">
    <property type="term" value="C:cell cortex"/>
    <property type="evidence" value="ECO:0007669"/>
    <property type="project" value="UniProtKB-ARBA"/>
</dbReference>
<feature type="domain" description="Myosin motor" evidence="13">
    <location>
        <begin position="712"/>
        <end position="1130"/>
    </location>
</feature>
<evidence type="ECO:0000313" key="14">
    <source>
        <dbReference type="EMBL" id="PBC25841.1"/>
    </source>
</evidence>
<protein>
    <submittedName>
        <fullName evidence="14">Myosin-Ie</fullName>
    </submittedName>
</protein>
<dbReference type="Pfam" id="PF08736">
    <property type="entry name" value="FA"/>
    <property type="match status" value="1"/>
</dbReference>
<evidence type="ECO:0000313" key="15">
    <source>
        <dbReference type="Proteomes" id="UP000242457"/>
    </source>
</evidence>
<keyword evidence="15" id="KW-1185">Reference proteome</keyword>
<evidence type="ECO:0000256" key="7">
    <source>
        <dbReference type="ARBA" id="ARBA00023175"/>
    </source>
</evidence>
<dbReference type="InterPro" id="IPR000299">
    <property type="entry name" value="FERM_domain"/>
</dbReference>
<keyword evidence="5" id="KW-0965">Cell junction</keyword>
<dbReference type="GO" id="GO:0009888">
    <property type="term" value="P:tissue development"/>
    <property type="evidence" value="ECO:0007669"/>
    <property type="project" value="UniProtKB-ARBA"/>
</dbReference>
<dbReference type="AlphaFoldDB" id="A0A2A3E434"/>
<dbReference type="SMART" id="SM01196">
    <property type="entry name" value="FERM_C"/>
    <property type="match status" value="1"/>
</dbReference>
<dbReference type="SUPFAM" id="SSF50729">
    <property type="entry name" value="PH domain-like"/>
    <property type="match status" value="1"/>
</dbReference>
<keyword evidence="8 9" id="KW-0009">Actin-binding</keyword>
<keyword evidence="11" id="KW-0472">Membrane</keyword>
<dbReference type="InterPro" id="IPR035963">
    <property type="entry name" value="FERM_2"/>
</dbReference>
<feature type="binding site" evidence="9">
    <location>
        <begin position="805"/>
        <end position="812"/>
    </location>
    <ligand>
        <name>ATP</name>
        <dbReference type="ChEBI" id="CHEBI:30616"/>
    </ligand>
</feature>
<keyword evidence="7 9" id="KW-0505">Motor protein</keyword>
<dbReference type="SUPFAM" id="SSF47031">
    <property type="entry name" value="Second domain of FERM"/>
    <property type="match status" value="1"/>
</dbReference>
<dbReference type="GO" id="GO:0030182">
    <property type="term" value="P:neuron differentiation"/>
    <property type="evidence" value="ECO:0007669"/>
    <property type="project" value="UniProtKB-ARBA"/>
</dbReference>
<dbReference type="GO" id="GO:0006897">
    <property type="term" value="P:endocytosis"/>
    <property type="evidence" value="ECO:0007669"/>
    <property type="project" value="TreeGrafter"/>
</dbReference>
<dbReference type="InterPro" id="IPR014352">
    <property type="entry name" value="FERM/acyl-CoA-bd_prot_sf"/>
</dbReference>
<dbReference type="SMART" id="SM01195">
    <property type="entry name" value="FA"/>
    <property type="match status" value="1"/>
</dbReference>
<proteinExistence type="inferred from homology"/>
<feature type="transmembrane region" description="Helical" evidence="11">
    <location>
        <begin position="682"/>
        <end position="704"/>
    </location>
</feature>
<keyword evidence="6 9" id="KW-0518">Myosin</keyword>
<dbReference type="Gene3D" id="1.10.10.820">
    <property type="match status" value="1"/>
</dbReference>
<sequence>MLKFGSKSDVTVVHRATIRLLDDAEIIHCDFQPQHKGRYILEYVCKQLNILETDYFGLRYVDHCRQRHWLDLAKTAIKQVKDMDPILFSFRVKFYPPDPLRLKEEITRYQVYQQLKRDLLHGRLYCSPGEAALLAACIVQSELGDYDPKLHEGNYISEHKLLLKQTEAIEEKAMKLHQTELKGFTPQQAETHFLRLASQLDTYAVDPHPVKDQKGAQLYLGINHCGILTFQGSRKTHHFRWPEVQKINYEGKMFIVHLTINGMKCRSNEIVQLPRASDAPVVSGGSIFSWGTKFKYTGRTEKEVLEETGPLRKEEPPIQRCQTTCLRRKASSVPATPSTPSQDLVEIRYSSLPRSCHSAGLDGAGMSEGSTGVPFSSPYCPDNTLPLLEPVSEDQEIHSRRNNAVDENDTHVRATHNTTTTTTTTTTITFNTTTNRTKVRMKCPKNTLNRPQPLYSQKIVIGSEELVGRDIDNVVRQRINTFEKSPKVVRSTALIIKSSKISAESLKAGKEIANETYVFPTPDSGTIITTVIDDGPFDSNTVGKILRRSNEQVSMLVRQENEVECRGIGTMTKTANGYIASETTDVEDVRNEVEATKRRERTVGQHEGVINDYYFRDSFDHSSSESQLLDASGKPHSRSVTPVPKMQKLQNAKEFHQQQQQQLQQTGRRSKSRHKSLRITRLFIPAFMLTITVLFTVIVLMYHWQSQNVKVSGVDDMVLLPKITEDAITENLQKRYMDDYIFTSIGPVLVSVNPFKQMPYFGEKEIEIYQGAVPYENPPHIYGLTDNMYRNMLIDKESQCVIISGESGAGKTVSVKYIMSYIAKISGGGTKVQKIKNVILESNPLLEAFGNAKTIRNNNSSRFGKYVEMQFGTGGQLNGGKISNFLLEKSRVTCHNLDERNFHVFYQLAIGANQQMRSEFGLTDINYYQYLNYGQGHKIDDINDASAFQATLKGLNVMGISNSEITDIFRLVAGVLHIGNIKFVENGNYSQVANEQCLDFPAYLLEISVKQLAQKLISREFESKWGSQSESVDVTLNVEQALYTRDALAKDIYARLFDYLVKKVNSAMETNTEGLEIGILDIYGFEIFEKNGFEQFCINFVNEKLQQIFIELTLKAEQQFVFELILKMLF</sequence>
<dbReference type="FunFam" id="1.10.10.820:FF:000001">
    <property type="entry name" value="Myosin heavy chain"/>
    <property type="match status" value="1"/>
</dbReference>
<dbReference type="PRINTS" id="PR00935">
    <property type="entry name" value="BAND41"/>
</dbReference>
<evidence type="ECO:0000256" key="2">
    <source>
        <dbReference type="ARBA" id="ARBA00008314"/>
    </source>
</evidence>
<dbReference type="GO" id="GO:0005886">
    <property type="term" value="C:plasma membrane"/>
    <property type="evidence" value="ECO:0007669"/>
    <property type="project" value="TreeGrafter"/>
</dbReference>
<dbReference type="InterPro" id="IPR018979">
    <property type="entry name" value="FERM_N"/>
</dbReference>
<evidence type="ECO:0000256" key="5">
    <source>
        <dbReference type="ARBA" id="ARBA00022949"/>
    </source>
</evidence>
<dbReference type="InterPro" id="IPR001609">
    <property type="entry name" value="Myosin_head_motor_dom-like"/>
</dbReference>
<evidence type="ECO:0000256" key="4">
    <source>
        <dbReference type="ARBA" id="ARBA00022840"/>
    </source>
</evidence>
<dbReference type="Proteomes" id="UP000242457">
    <property type="component" value="Unassembled WGS sequence"/>
</dbReference>
<dbReference type="CDD" id="cd14473">
    <property type="entry name" value="FERM_B-lobe"/>
    <property type="match status" value="1"/>
</dbReference>
<dbReference type="InterPro" id="IPR014847">
    <property type="entry name" value="FA"/>
</dbReference>
<dbReference type="Pfam" id="PF09379">
    <property type="entry name" value="FERM_N"/>
    <property type="match status" value="1"/>
</dbReference>
<dbReference type="InterPro" id="IPR019748">
    <property type="entry name" value="FERM_central"/>
</dbReference>
<dbReference type="GO" id="GO:0005524">
    <property type="term" value="F:ATP binding"/>
    <property type="evidence" value="ECO:0007669"/>
    <property type="project" value="UniProtKB-UniRule"/>
</dbReference>
<dbReference type="Gene3D" id="1.20.58.530">
    <property type="match status" value="1"/>
</dbReference>
<keyword evidence="11" id="KW-1133">Transmembrane helix</keyword>
<dbReference type="GO" id="GO:0007560">
    <property type="term" value="P:imaginal disc morphogenesis"/>
    <property type="evidence" value="ECO:0007669"/>
    <property type="project" value="UniProtKB-ARBA"/>
</dbReference>
<evidence type="ECO:0000259" key="12">
    <source>
        <dbReference type="PROSITE" id="PS50057"/>
    </source>
</evidence>
<comment type="similarity">
    <text evidence="2 9">Belongs to the TRAFAC class myosin-kinesin ATPase superfamily. Myosin family.</text>
</comment>
<dbReference type="Gene3D" id="3.40.850.10">
    <property type="entry name" value="Kinesin motor domain"/>
    <property type="match status" value="1"/>
</dbReference>
<dbReference type="GO" id="GO:0070161">
    <property type="term" value="C:anchoring junction"/>
    <property type="evidence" value="ECO:0007669"/>
    <property type="project" value="UniProtKB-SubCell"/>
</dbReference>
<dbReference type="SUPFAM" id="SSF52540">
    <property type="entry name" value="P-loop containing nucleoside triphosphate hydrolases"/>
    <property type="match status" value="1"/>
</dbReference>
<dbReference type="PROSITE" id="PS51456">
    <property type="entry name" value="MYOSIN_MOTOR"/>
    <property type="match status" value="1"/>
</dbReference>
<dbReference type="FunFam" id="1.20.80.10:FF:000006">
    <property type="entry name" value="FERM domain-containing protein 5 isoform X1"/>
    <property type="match status" value="1"/>
</dbReference>
<evidence type="ECO:0000256" key="10">
    <source>
        <dbReference type="SAM" id="MobiDB-lite"/>
    </source>
</evidence>
<dbReference type="PRINTS" id="PR00193">
    <property type="entry name" value="MYOSINHEAVY"/>
</dbReference>
<dbReference type="InterPro" id="IPR029071">
    <property type="entry name" value="Ubiquitin-like_domsf"/>
</dbReference>
<dbReference type="CDD" id="cd17102">
    <property type="entry name" value="FERM_F1_FRMD3"/>
    <property type="match status" value="1"/>
</dbReference>
<evidence type="ECO:0000256" key="11">
    <source>
        <dbReference type="SAM" id="Phobius"/>
    </source>
</evidence>
<evidence type="ECO:0000256" key="1">
    <source>
        <dbReference type="ARBA" id="ARBA00004282"/>
    </source>
</evidence>
<dbReference type="InterPro" id="IPR019749">
    <property type="entry name" value="Band_41_domain"/>
</dbReference>
<dbReference type="FunFam" id="3.40.850.10:FF:000101">
    <property type="entry name" value="Slow myosin heavy chain 2"/>
    <property type="match status" value="1"/>
</dbReference>
<evidence type="ECO:0000256" key="3">
    <source>
        <dbReference type="ARBA" id="ARBA00022741"/>
    </source>
</evidence>
<dbReference type="STRING" id="94128.A0A2A3E434"/>
<evidence type="ECO:0000256" key="6">
    <source>
        <dbReference type="ARBA" id="ARBA00023123"/>
    </source>
</evidence>
<dbReference type="OrthoDB" id="6266673at2759"/>
<dbReference type="InterPro" id="IPR011993">
    <property type="entry name" value="PH-like_dom_sf"/>
</dbReference>
<dbReference type="Gene3D" id="1.20.80.10">
    <property type="match status" value="1"/>
</dbReference>
<feature type="region of interest" description="Disordered" evidence="10">
    <location>
        <begin position="649"/>
        <end position="672"/>
    </location>
</feature>
<dbReference type="InterPro" id="IPR036961">
    <property type="entry name" value="Kinesin_motor_dom_sf"/>
</dbReference>
<keyword evidence="3 9" id="KW-0547">Nucleotide-binding</keyword>
<dbReference type="PROSITE" id="PS50057">
    <property type="entry name" value="FERM_3"/>
    <property type="match status" value="1"/>
</dbReference>
<dbReference type="Gene3D" id="1.20.120.720">
    <property type="entry name" value="Myosin VI head, motor domain, U50 subdomain"/>
    <property type="match status" value="1"/>
</dbReference>
<keyword evidence="4 9" id="KW-0067">ATP-binding</keyword>
<dbReference type="Pfam" id="PF00373">
    <property type="entry name" value="FERM_M"/>
    <property type="match status" value="1"/>
</dbReference>
<comment type="subcellular location">
    <subcellularLocation>
        <location evidence="1">Cell junction</location>
    </subcellularLocation>
</comment>
<keyword evidence="11" id="KW-0812">Transmembrane</keyword>
<dbReference type="GO" id="GO:0051015">
    <property type="term" value="F:actin filament binding"/>
    <property type="evidence" value="ECO:0007669"/>
    <property type="project" value="TreeGrafter"/>
</dbReference>
<dbReference type="SUPFAM" id="SSF54236">
    <property type="entry name" value="Ubiquitin-like"/>
    <property type="match status" value="1"/>
</dbReference>
<evidence type="ECO:0000256" key="8">
    <source>
        <dbReference type="ARBA" id="ARBA00023203"/>
    </source>
</evidence>
<dbReference type="GO" id="GO:0016459">
    <property type="term" value="C:myosin complex"/>
    <property type="evidence" value="ECO:0007669"/>
    <property type="project" value="UniProtKB-KW"/>
</dbReference>
<dbReference type="SMART" id="SM00242">
    <property type="entry name" value="MYSc"/>
    <property type="match status" value="1"/>
</dbReference>
<dbReference type="GO" id="GO:0060972">
    <property type="term" value="P:left/right pattern formation"/>
    <property type="evidence" value="ECO:0007669"/>
    <property type="project" value="UniProtKB-ARBA"/>
</dbReference>
<dbReference type="GO" id="GO:0045177">
    <property type="term" value="C:apical part of cell"/>
    <property type="evidence" value="ECO:0007669"/>
    <property type="project" value="UniProtKB-ARBA"/>
</dbReference>
<dbReference type="Pfam" id="PF09380">
    <property type="entry name" value="FERM_C"/>
    <property type="match status" value="1"/>
</dbReference>
<evidence type="ECO:0000259" key="13">
    <source>
        <dbReference type="PROSITE" id="PS51456"/>
    </source>
</evidence>
<dbReference type="Gene3D" id="3.10.20.90">
    <property type="entry name" value="Phosphatidylinositol 3-kinase Catalytic Subunit, Chain A, domain 1"/>
    <property type="match status" value="1"/>
</dbReference>
<accession>A0A2A3E434</accession>
<dbReference type="PANTHER" id="PTHR13140:SF729">
    <property type="entry name" value="UNCONVENTIONAL MYOSIN-IE"/>
    <property type="match status" value="1"/>
</dbReference>
<feature type="domain" description="FERM" evidence="12">
    <location>
        <begin position="14"/>
        <end position="299"/>
    </location>
</feature>